<name>A0ACB8T0Z6_9AGAM</name>
<comment type="caution">
    <text evidence="1">The sequence shown here is derived from an EMBL/GenBank/DDBJ whole genome shotgun (WGS) entry which is preliminary data.</text>
</comment>
<organism evidence="1 2">
    <name type="scientific">Artomyces pyxidatus</name>
    <dbReference type="NCBI Taxonomy" id="48021"/>
    <lineage>
        <taxon>Eukaryota</taxon>
        <taxon>Fungi</taxon>
        <taxon>Dikarya</taxon>
        <taxon>Basidiomycota</taxon>
        <taxon>Agaricomycotina</taxon>
        <taxon>Agaricomycetes</taxon>
        <taxon>Russulales</taxon>
        <taxon>Auriscalpiaceae</taxon>
        <taxon>Artomyces</taxon>
    </lineage>
</organism>
<evidence type="ECO:0000313" key="1">
    <source>
        <dbReference type="EMBL" id="KAI0061771.1"/>
    </source>
</evidence>
<sequence length="160" mass="18127">MQETRSQRSFARWAGDESDETPVQGKANEDDERVQNDVPNGCVYMQYQEQQSQETALSIQRPLRFALQKFTPSARSPCGMAYIGWRSSRWSIGRRKGEVIGSCGLARALLNSNESLFLRGEGDCTDLGQRDFGFGIPFWRLPTSPPRGNFLWNGGRWLCV</sequence>
<dbReference type="EMBL" id="MU277211">
    <property type="protein sequence ID" value="KAI0061771.1"/>
    <property type="molecule type" value="Genomic_DNA"/>
</dbReference>
<keyword evidence="2" id="KW-1185">Reference proteome</keyword>
<accession>A0ACB8T0Z6</accession>
<gene>
    <name evidence="1" type="ORF">BV25DRAFT_749649</name>
</gene>
<proteinExistence type="predicted"/>
<protein>
    <submittedName>
        <fullName evidence="1">Uncharacterized protein</fullName>
    </submittedName>
</protein>
<dbReference type="Proteomes" id="UP000814140">
    <property type="component" value="Unassembled WGS sequence"/>
</dbReference>
<reference evidence="1" key="1">
    <citation type="submission" date="2021-03" db="EMBL/GenBank/DDBJ databases">
        <authorList>
            <consortium name="DOE Joint Genome Institute"/>
            <person name="Ahrendt S."/>
            <person name="Looney B.P."/>
            <person name="Miyauchi S."/>
            <person name="Morin E."/>
            <person name="Drula E."/>
            <person name="Courty P.E."/>
            <person name="Chicoki N."/>
            <person name="Fauchery L."/>
            <person name="Kohler A."/>
            <person name="Kuo A."/>
            <person name="Labutti K."/>
            <person name="Pangilinan J."/>
            <person name="Lipzen A."/>
            <person name="Riley R."/>
            <person name="Andreopoulos W."/>
            <person name="He G."/>
            <person name="Johnson J."/>
            <person name="Barry K.W."/>
            <person name="Grigoriev I.V."/>
            <person name="Nagy L."/>
            <person name="Hibbett D."/>
            <person name="Henrissat B."/>
            <person name="Matheny P.B."/>
            <person name="Labbe J."/>
            <person name="Martin F."/>
        </authorList>
    </citation>
    <scope>NUCLEOTIDE SEQUENCE</scope>
    <source>
        <strain evidence="1">HHB10654</strain>
    </source>
</reference>
<evidence type="ECO:0000313" key="2">
    <source>
        <dbReference type="Proteomes" id="UP000814140"/>
    </source>
</evidence>
<reference evidence="1" key="2">
    <citation type="journal article" date="2022" name="New Phytol.">
        <title>Evolutionary transition to the ectomycorrhizal habit in the genomes of a hyperdiverse lineage of mushroom-forming fungi.</title>
        <authorList>
            <person name="Looney B."/>
            <person name="Miyauchi S."/>
            <person name="Morin E."/>
            <person name="Drula E."/>
            <person name="Courty P.E."/>
            <person name="Kohler A."/>
            <person name="Kuo A."/>
            <person name="LaButti K."/>
            <person name="Pangilinan J."/>
            <person name="Lipzen A."/>
            <person name="Riley R."/>
            <person name="Andreopoulos W."/>
            <person name="He G."/>
            <person name="Johnson J."/>
            <person name="Nolan M."/>
            <person name="Tritt A."/>
            <person name="Barry K.W."/>
            <person name="Grigoriev I.V."/>
            <person name="Nagy L.G."/>
            <person name="Hibbett D."/>
            <person name="Henrissat B."/>
            <person name="Matheny P.B."/>
            <person name="Labbe J."/>
            <person name="Martin F.M."/>
        </authorList>
    </citation>
    <scope>NUCLEOTIDE SEQUENCE</scope>
    <source>
        <strain evidence="1">HHB10654</strain>
    </source>
</reference>